<dbReference type="InterPro" id="IPR002347">
    <property type="entry name" value="SDR_fam"/>
</dbReference>
<dbReference type="GO" id="GO:0016616">
    <property type="term" value="F:oxidoreductase activity, acting on the CH-OH group of donors, NAD or NADP as acceptor"/>
    <property type="evidence" value="ECO:0007669"/>
    <property type="project" value="TreeGrafter"/>
</dbReference>
<dbReference type="Proteomes" id="UP000178104">
    <property type="component" value="Unassembled WGS sequence"/>
</dbReference>
<gene>
    <name evidence="4" type="ORF">A2917_03695</name>
</gene>
<dbReference type="STRING" id="1801780.A2917_03695"/>
<dbReference type="AlphaFoldDB" id="A0A1F6XNB8"/>
<dbReference type="Gene3D" id="3.40.50.720">
    <property type="entry name" value="NAD(P)-binding Rossmann-like Domain"/>
    <property type="match status" value="1"/>
</dbReference>
<dbReference type="PRINTS" id="PR00081">
    <property type="entry name" value="GDHRDH"/>
</dbReference>
<sequence>MSKTLKIKKNASNFTNELKNKVVVITGGGQGIGRNLAIEFAKKQAKVVICARNKKDIYSIKKEIGIFGGRCSGFSVDVSDNNRVDKFFNNVLKKYRKIDVLINCAGIYGPIGSLEKNDMTFWNKTLDINVFGTANCIHSVIPSMKKRKQGRIINFCGGGVGSNKIKPNFSAYVTSKSAIVGLTEVMANELKASGIQVNAISPGAVNTRLLDQVLASKNLAGEQFFKESIEQKKKGGTPPEKSAKLCLFLATSGANFITGKLLSAVWDDYDNFKKIQKDIMNTSLYTMRRIDNFQFKQIK</sequence>
<evidence type="ECO:0008006" key="6">
    <source>
        <dbReference type="Google" id="ProtNLM"/>
    </source>
</evidence>
<dbReference type="FunFam" id="3.40.50.720:FF:000084">
    <property type="entry name" value="Short-chain dehydrogenase reductase"/>
    <property type="match status" value="1"/>
</dbReference>
<dbReference type="CDD" id="cd05233">
    <property type="entry name" value="SDR_c"/>
    <property type="match status" value="1"/>
</dbReference>
<evidence type="ECO:0000313" key="4">
    <source>
        <dbReference type="EMBL" id="OGI95626.1"/>
    </source>
</evidence>
<organism evidence="4 5">
    <name type="scientific">Candidatus Nomurabacteria bacterium RIFCSPLOWO2_01_FULL_42_17</name>
    <dbReference type="NCBI Taxonomy" id="1801780"/>
    <lineage>
        <taxon>Bacteria</taxon>
        <taxon>Candidatus Nomuraibacteriota</taxon>
    </lineage>
</organism>
<comment type="similarity">
    <text evidence="1 3">Belongs to the short-chain dehydrogenases/reductases (SDR) family.</text>
</comment>
<comment type="caution">
    <text evidence="4">The sequence shown here is derived from an EMBL/GenBank/DDBJ whole genome shotgun (WGS) entry which is preliminary data.</text>
</comment>
<proteinExistence type="inferred from homology"/>
<evidence type="ECO:0000256" key="2">
    <source>
        <dbReference type="ARBA" id="ARBA00023002"/>
    </source>
</evidence>
<protein>
    <recommendedName>
        <fullName evidence="6">Dehydrogenase</fullName>
    </recommendedName>
</protein>
<name>A0A1F6XNB8_9BACT</name>
<evidence type="ECO:0000313" key="5">
    <source>
        <dbReference type="Proteomes" id="UP000178104"/>
    </source>
</evidence>
<accession>A0A1F6XNB8</accession>
<dbReference type="PANTHER" id="PTHR42760">
    <property type="entry name" value="SHORT-CHAIN DEHYDROGENASES/REDUCTASES FAMILY MEMBER"/>
    <property type="match status" value="1"/>
</dbReference>
<dbReference type="PANTHER" id="PTHR42760:SF133">
    <property type="entry name" value="3-OXOACYL-[ACYL-CARRIER-PROTEIN] REDUCTASE"/>
    <property type="match status" value="1"/>
</dbReference>
<dbReference type="Pfam" id="PF00106">
    <property type="entry name" value="adh_short"/>
    <property type="match status" value="1"/>
</dbReference>
<dbReference type="EMBL" id="MFVE01000005">
    <property type="protein sequence ID" value="OGI95626.1"/>
    <property type="molecule type" value="Genomic_DNA"/>
</dbReference>
<evidence type="ECO:0000256" key="3">
    <source>
        <dbReference type="RuleBase" id="RU000363"/>
    </source>
</evidence>
<reference evidence="4 5" key="1">
    <citation type="journal article" date="2016" name="Nat. Commun.">
        <title>Thousands of microbial genomes shed light on interconnected biogeochemical processes in an aquifer system.</title>
        <authorList>
            <person name="Anantharaman K."/>
            <person name="Brown C.T."/>
            <person name="Hug L.A."/>
            <person name="Sharon I."/>
            <person name="Castelle C.J."/>
            <person name="Probst A.J."/>
            <person name="Thomas B.C."/>
            <person name="Singh A."/>
            <person name="Wilkins M.J."/>
            <person name="Karaoz U."/>
            <person name="Brodie E.L."/>
            <person name="Williams K.H."/>
            <person name="Hubbard S.S."/>
            <person name="Banfield J.F."/>
        </authorList>
    </citation>
    <scope>NUCLEOTIDE SEQUENCE [LARGE SCALE GENOMIC DNA]</scope>
</reference>
<keyword evidence="2" id="KW-0560">Oxidoreductase</keyword>
<dbReference type="InterPro" id="IPR036291">
    <property type="entry name" value="NAD(P)-bd_dom_sf"/>
</dbReference>
<dbReference type="PRINTS" id="PR00080">
    <property type="entry name" value="SDRFAMILY"/>
</dbReference>
<dbReference type="SUPFAM" id="SSF51735">
    <property type="entry name" value="NAD(P)-binding Rossmann-fold domains"/>
    <property type="match status" value="1"/>
</dbReference>
<evidence type="ECO:0000256" key="1">
    <source>
        <dbReference type="ARBA" id="ARBA00006484"/>
    </source>
</evidence>